<keyword evidence="2" id="KW-1185">Reference proteome</keyword>
<evidence type="ECO:0000313" key="2">
    <source>
        <dbReference type="Proteomes" id="UP000606786"/>
    </source>
</evidence>
<comment type="caution">
    <text evidence="1">The sequence shown here is derived from an EMBL/GenBank/DDBJ whole genome shotgun (WGS) entry which is preliminary data.</text>
</comment>
<gene>
    <name evidence="1" type="ORF">CCAP1982_LOCUS8638</name>
</gene>
<evidence type="ECO:0000313" key="1">
    <source>
        <dbReference type="EMBL" id="CAD7000145.1"/>
    </source>
</evidence>
<sequence>MFILHNISCPQDICVHYQRLLHALQVYVASSETSVGSVPLGIGLRIMGICGICNVPHCVGLNLNLNFVTLGNQATSEELSCLPQVTQRDI</sequence>
<reference evidence="1" key="1">
    <citation type="submission" date="2020-11" db="EMBL/GenBank/DDBJ databases">
        <authorList>
            <person name="Whitehead M."/>
        </authorList>
    </citation>
    <scope>NUCLEOTIDE SEQUENCE</scope>
    <source>
        <strain evidence="1">EGII</strain>
    </source>
</reference>
<name>A0A811UQI6_CERCA</name>
<dbReference type="EMBL" id="CAJHJT010000012">
    <property type="protein sequence ID" value="CAD7000145.1"/>
    <property type="molecule type" value="Genomic_DNA"/>
</dbReference>
<dbReference type="AlphaFoldDB" id="A0A811UQI6"/>
<organism evidence="1 2">
    <name type="scientific">Ceratitis capitata</name>
    <name type="common">Mediterranean fruit fly</name>
    <name type="synonym">Tephritis capitata</name>
    <dbReference type="NCBI Taxonomy" id="7213"/>
    <lineage>
        <taxon>Eukaryota</taxon>
        <taxon>Metazoa</taxon>
        <taxon>Ecdysozoa</taxon>
        <taxon>Arthropoda</taxon>
        <taxon>Hexapoda</taxon>
        <taxon>Insecta</taxon>
        <taxon>Pterygota</taxon>
        <taxon>Neoptera</taxon>
        <taxon>Endopterygota</taxon>
        <taxon>Diptera</taxon>
        <taxon>Brachycera</taxon>
        <taxon>Muscomorpha</taxon>
        <taxon>Tephritoidea</taxon>
        <taxon>Tephritidae</taxon>
        <taxon>Ceratitis</taxon>
        <taxon>Ceratitis</taxon>
    </lineage>
</organism>
<proteinExistence type="predicted"/>
<protein>
    <submittedName>
        <fullName evidence="1">(Mediterranean fruit fly) hypothetical protein</fullName>
    </submittedName>
</protein>
<accession>A0A811UQI6</accession>
<dbReference type="Proteomes" id="UP000606786">
    <property type="component" value="Unassembled WGS sequence"/>
</dbReference>